<evidence type="ECO:0000313" key="4">
    <source>
        <dbReference type="EMBL" id="OGY96306.1"/>
    </source>
</evidence>
<dbReference type="Pfam" id="PF00293">
    <property type="entry name" value="NUDIX"/>
    <property type="match status" value="1"/>
</dbReference>
<comment type="cofactor">
    <cofactor evidence="1">
        <name>Mg(2+)</name>
        <dbReference type="ChEBI" id="CHEBI:18420"/>
    </cofactor>
</comment>
<dbReference type="InterPro" id="IPR015797">
    <property type="entry name" value="NUDIX_hydrolase-like_dom_sf"/>
</dbReference>
<name>A0A1G2C4Z0_9BACT</name>
<keyword evidence="2" id="KW-0378">Hydrolase</keyword>
<gene>
    <name evidence="4" type="ORF">A2122_00690</name>
</gene>
<dbReference type="GO" id="GO:0016787">
    <property type="term" value="F:hydrolase activity"/>
    <property type="evidence" value="ECO:0007669"/>
    <property type="project" value="UniProtKB-KW"/>
</dbReference>
<feature type="domain" description="Nudix hydrolase" evidence="3">
    <location>
        <begin position="6"/>
        <end position="138"/>
    </location>
</feature>
<feature type="non-terminal residue" evidence="4">
    <location>
        <position position="1"/>
    </location>
</feature>
<dbReference type="AlphaFoldDB" id="A0A1G2C4Z0"/>
<comment type="caution">
    <text evidence="4">The sequence shown here is derived from an EMBL/GenBank/DDBJ whole genome shotgun (WGS) entry which is preliminary data.</text>
</comment>
<dbReference type="InterPro" id="IPR000086">
    <property type="entry name" value="NUDIX_hydrolase_dom"/>
</dbReference>
<protein>
    <recommendedName>
        <fullName evidence="3">Nudix hydrolase domain-containing protein</fullName>
    </recommendedName>
</protein>
<dbReference type="Proteomes" id="UP000176648">
    <property type="component" value="Unassembled WGS sequence"/>
</dbReference>
<dbReference type="CDD" id="cd02883">
    <property type="entry name" value="NUDIX_Hydrolase"/>
    <property type="match status" value="1"/>
</dbReference>
<dbReference type="STRING" id="1798644.A2122_00690"/>
<dbReference type="PANTHER" id="PTHR43046:SF14">
    <property type="entry name" value="MUTT_NUDIX FAMILY PROTEIN"/>
    <property type="match status" value="1"/>
</dbReference>
<evidence type="ECO:0000256" key="1">
    <source>
        <dbReference type="ARBA" id="ARBA00001946"/>
    </source>
</evidence>
<dbReference type="SUPFAM" id="SSF55811">
    <property type="entry name" value="Nudix"/>
    <property type="match status" value="1"/>
</dbReference>
<proteinExistence type="predicted"/>
<accession>A0A1G2C4Z0</accession>
<evidence type="ECO:0000259" key="3">
    <source>
        <dbReference type="PROSITE" id="PS51462"/>
    </source>
</evidence>
<dbReference type="EMBL" id="MHKU01000037">
    <property type="protein sequence ID" value="OGY96306.1"/>
    <property type="molecule type" value="Genomic_DNA"/>
</dbReference>
<evidence type="ECO:0000256" key="2">
    <source>
        <dbReference type="ARBA" id="ARBA00022801"/>
    </source>
</evidence>
<evidence type="ECO:0000313" key="5">
    <source>
        <dbReference type="Proteomes" id="UP000176648"/>
    </source>
</evidence>
<dbReference type="Gene3D" id="3.90.79.10">
    <property type="entry name" value="Nucleoside Triphosphate Pyrophosphohydrolase"/>
    <property type="match status" value="1"/>
</dbReference>
<sequence>KPNFMELQVGVKILLNNEEGKYLLLRRSKKKYPEVMDIWDIPGGRIDPGVSLLENLKREMREEIELELKMEPKLIAAQDIMRIPGRHVVRLTYLGTIEGRPTLDAEENDEYKWFSREELGSLDGFDRYLKELIDGKQI</sequence>
<reference evidence="4 5" key="1">
    <citation type="journal article" date="2016" name="Nat. Commun.">
        <title>Thousands of microbial genomes shed light on interconnected biogeochemical processes in an aquifer system.</title>
        <authorList>
            <person name="Anantharaman K."/>
            <person name="Brown C.T."/>
            <person name="Hug L.A."/>
            <person name="Sharon I."/>
            <person name="Castelle C.J."/>
            <person name="Probst A.J."/>
            <person name="Thomas B.C."/>
            <person name="Singh A."/>
            <person name="Wilkins M.J."/>
            <person name="Karaoz U."/>
            <person name="Brodie E.L."/>
            <person name="Williams K.H."/>
            <person name="Hubbard S.S."/>
            <person name="Banfield J.F."/>
        </authorList>
    </citation>
    <scope>NUCLEOTIDE SEQUENCE [LARGE SCALE GENOMIC DNA]</scope>
</reference>
<dbReference type="PANTHER" id="PTHR43046">
    <property type="entry name" value="GDP-MANNOSE MANNOSYL HYDROLASE"/>
    <property type="match status" value="1"/>
</dbReference>
<organism evidence="4 5">
    <name type="scientific">Candidatus Liptonbacteria bacterium GWB1_49_6</name>
    <dbReference type="NCBI Taxonomy" id="1798644"/>
    <lineage>
        <taxon>Bacteria</taxon>
        <taxon>Candidatus Liptoniibacteriota</taxon>
    </lineage>
</organism>
<dbReference type="PROSITE" id="PS51462">
    <property type="entry name" value="NUDIX"/>
    <property type="match status" value="1"/>
</dbReference>